<keyword evidence="1" id="KW-0472">Membrane</keyword>
<sequence>MPNDSQLIAIEHVSIGMFVELDLSRLEHSFSTNAFKISTQQQLNQLRALRLKQVRYIPSKSDIVQLNVAVSMDSITKTKPEHFEKNTAHDSSWRYVLSTAFDDLWNIGAQRRLPWCAHWPLIALTGACVGMAIVLFAALFSGNLLRIERWLSNLGWAMLTGITIMLLLQGSFIVLSGVISAERLLQWREGVGRSRWLAYIGVPAICSVLGLITQDVLMRSVDTGSIVQPRLPSYGALITFLAGGILLAGLSWWRLRAQLRAHKVQQQMTEAQLRLLQAQIEPHFLFNTLANVQGLIDYEPALAKRMLDAFTDYLRASLLQMREQNVSLGQELDLVQSYLTVMQCRMGDRLRWQLDLSVELRDAQIPPLLLQPLIENAIHHGLEPKVAGGQLVLRARIEDHTLCIEIEDDGIGLIAAQERPRRGNGVALRNIRERLQAAYGAQASLLLMMGANQVGTRVYLRLPLTYPPLIPTI</sequence>
<dbReference type="Proteomes" id="UP000620127">
    <property type="component" value="Unassembled WGS sequence"/>
</dbReference>
<feature type="transmembrane region" description="Helical" evidence="1">
    <location>
        <begin position="234"/>
        <end position="253"/>
    </location>
</feature>
<dbReference type="InterPro" id="IPR003594">
    <property type="entry name" value="HATPase_dom"/>
</dbReference>
<organism evidence="3 4">
    <name type="scientific">Undibacterium macrobrachii</name>
    <dbReference type="NCBI Taxonomy" id="1119058"/>
    <lineage>
        <taxon>Bacteria</taxon>
        <taxon>Pseudomonadati</taxon>
        <taxon>Pseudomonadota</taxon>
        <taxon>Betaproteobacteria</taxon>
        <taxon>Burkholderiales</taxon>
        <taxon>Oxalobacteraceae</taxon>
        <taxon>Undibacterium</taxon>
    </lineage>
</organism>
<reference evidence="4" key="1">
    <citation type="journal article" date="2019" name="Int. J. Syst. Evol. Microbiol.">
        <title>The Global Catalogue of Microorganisms (GCM) 10K type strain sequencing project: providing services to taxonomists for standard genome sequencing and annotation.</title>
        <authorList>
            <consortium name="The Broad Institute Genomics Platform"/>
            <consortium name="The Broad Institute Genome Sequencing Center for Infectious Disease"/>
            <person name="Wu L."/>
            <person name="Ma J."/>
        </authorList>
    </citation>
    <scope>NUCLEOTIDE SEQUENCE [LARGE SCALE GENOMIC DNA]</scope>
    <source>
        <strain evidence="4">KCTC 23916</strain>
    </source>
</reference>
<evidence type="ECO:0000256" key="1">
    <source>
        <dbReference type="SAM" id="Phobius"/>
    </source>
</evidence>
<feature type="domain" description="Histidine kinase/HSP90-like ATPase" evidence="2">
    <location>
        <begin position="365"/>
        <end position="466"/>
    </location>
</feature>
<protein>
    <recommendedName>
        <fullName evidence="2">Histidine kinase/HSP90-like ATPase domain-containing protein</fullName>
    </recommendedName>
</protein>
<name>A0ABQ2XJN9_9BURK</name>
<dbReference type="Gene3D" id="3.30.565.10">
    <property type="entry name" value="Histidine kinase-like ATPase, C-terminal domain"/>
    <property type="match status" value="1"/>
</dbReference>
<feature type="transmembrane region" description="Helical" evidence="1">
    <location>
        <begin position="154"/>
        <end position="175"/>
    </location>
</feature>
<dbReference type="InterPro" id="IPR050640">
    <property type="entry name" value="Bact_2-comp_sensor_kinase"/>
</dbReference>
<comment type="caution">
    <text evidence="3">The sequence shown here is derived from an EMBL/GenBank/DDBJ whole genome shotgun (WGS) entry which is preliminary data.</text>
</comment>
<dbReference type="PANTHER" id="PTHR34220">
    <property type="entry name" value="SENSOR HISTIDINE KINASE YPDA"/>
    <property type="match status" value="1"/>
</dbReference>
<dbReference type="SUPFAM" id="SSF55874">
    <property type="entry name" value="ATPase domain of HSP90 chaperone/DNA topoisomerase II/histidine kinase"/>
    <property type="match status" value="1"/>
</dbReference>
<gene>
    <name evidence="3" type="ORF">GCM10011282_28850</name>
</gene>
<evidence type="ECO:0000313" key="3">
    <source>
        <dbReference type="EMBL" id="GGX20946.1"/>
    </source>
</evidence>
<dbReference type="InterPro" id="IPR021812">
    <property type="entry name" value="DUF3391"/>
</dbReference>
<feature type="transmembrane region" description="Helical" evidence="1">
    <location>
        <begin position="121"/>
        <end position="142"/>
    </location>
</feature>
<dbReference type="SMART" id="SM00387">
    <property type="entry name" value="HATPase_c"/>
    <property type="match status" value="1"/>
</dbReference>
<dbReference type="EMBL" id="BMYT01000005">
    <property type="protein sequence ID" value="GGX20946.1"/>
    <property type="molecule type" value="Genomic_DNA"/>
</dbReference>
<evidence type="ECO:0000259" key="2">
    <source>
        <dbReference type="SMART" id="SM00387"/>
    </source>
</evidence>
<accession>A0ABQ2XJN9</accession>
<dbReference type="Pfam" id="PF02518">
    <property type="entry name" value="HATPase_c"/>
    <property type="match status" value="1"/>
</dbReference>
<dbReference type="InterPro" id="IPR036890">
    <property type="entry name" value="HATPase_C_sf"/>
</dbReference>
<proteinExistence type="predicted"/>
<dbReference type="Pfam" id="PF11871">
    <property type="entry name" value="DUF3391"/>
    <property type="match status" value="1"/>
</dbReference>
<dbReference type="RefSeq" id="WP_189346867.1">
    <property type="nucleotide sequence ID" value="NZ_BMYT01000005.1"/>
</dbReference>
<dbReference type="PANTHER" id="PTHR34220:SF9">
    <property type="entry name" value="SIGNAL TRANSDUCTION HISTIDINE KINASE INTERNAL REGION DOMAIN-CONTAINING PROTEIN"/>
    <property type="match status" value="1"/>
</dbReference>
<keyword evidence="1" id="KW-1133">Transmembrane helix</keyword>
<keyword evidence="1" id="KW-0812">Transmembrane</keyword>
<feature type="transmembrane region" description="Helical" evidence="1">
    <location>
        <begin position="196"/>
        <end position="214"/>
    </location>
</feature>
<dbReference type="InterPro" id="IPR010559">
    <property type="entry name" value="Sig_transdc_His_kin_internal"/>
</dbReference>
<keyword evidence="4" id="KW-1185">Reference proteome</keyword>
<dbReference type="Pfam" id="PF06580">
    <property type="entry name" value="His_kinase"/>
    <property type="match status" value="1"/>
</dbReference>
<evidence type="ECO:0000313" key="4">
    <source>
        <dbReference type="Proteomes" id="UP000620127"/>
    </source>
</evidence>